<evidence type="ECO:0000256" key="3">
    <source>
        <dbReference type="ARBA" id="ARBA00022723"/>
    </source>
</evidence>
<feature type="compositionally biased region" description="Basic and acidic residues" evidence="5">
    <location>
        <begin position="125"/>
        <end position="136"/>
    </location>
</feature>
<feature type="signal peptide" evidence="6">
    <location>
        <begin position="1"/>
        <end position="27"/>
    </location>
</feature>
<dbReference type="PANTHER" id="PTHR42953:SF1">
    <property type="entry name" value="METAL-BINDING PROTEIN HI_0362-RELATED"/>
    <property type="match status" value="1"/>
</dbReference>
<evidence type="ECO:0000256" key="2">
    <source>
        <dbReference type="ARBA" id="ARBA00022448"/>
    </source>
</evidence>
<accession>A0ABR7L317</accession>
<evidence type="ECO:0000256" key="6">
    <source>
        <dbReference type="SAM" id="SignalP"/>
    </source>
</evidence>
<evidence type="ECO:0000313" key="8">
    <source>
        <dbReference type="Proteomes" id="UP000734823"/>
    </source>
</evidence>
<feature type="chain" id="PRO_5045675448" evidence="6">
    <location>
        <begin position="28"/>
        <end position="323"/>
    </location>
</feature>
<organism evidence="7 8">
    <name type="scientific">Actinokineospora xionganensis</name>
    <dbReference type="NCBI Taxonomy" id="2684470"/>
    <lineage>
        <taxon>Bacteria</taxon>
        <taxon>Bacillati</taxon>
        <taxon>Actinomycetota</taxon>
        <taxon>Actinomycetes</taxon>
        <taxon>Pseudonocardiales</taxon>
        <taxon>Pseudonocardiaceae</taxon>
        <taxon>Actinokineospora</taxon>
    </lineage>
</organism>
<dbReference type="RefSeq" id="WP_187219508.1">
    <property type="nucleotide sequence ID" value="NZ_JABVED010000003.1"/>
</dbReference>
<evidence type="ECO:0000256" key="1">
    <source>
        <dbReference type="ARBA" id="ARBA00004196"/>
    </source>
</evidence>
<keyword evidence="3" id="KW-0479">Metal-binding</keyword>
<dbReference type="Proteomes" id="UP000734823">
    <property type="component" value="Unassembled WGS sequence"/>
</dbReference>
<dbReference type="InterPro" id="IPR006127">
    <property type="entry name" value="ZnuA-like"/>
</dbReference>
<protein>
    <submittedName>
        <fullName evidence="7">Zinc ABC transporter substrate-binding protein</fullName>
    </submittedName>
</protein>
<dbReference type="PROSITE" id="PS51257">
    <property type="entry name" value="PROKAR_LIPOPROTEIN"/>
    <property type="match status" value="1"/>
</dbReference>
<name>A0ABR7L317_9PSEU</name>
<dbReference type="InterPro" id="IPR050492">
    <property type="entry name" value="Bact_metal-bind_prot9"/>
</dbReference>
<comment type="caution">
    <text evidence="7">The sequence shown here is derived from an EMBL/GenBank/DDBJ whole genome shotgun (WGS) entry which is preliminary data.</text>
</comment>
<keyword evidence="4 6" id="KW-0732">Signal</keyword>
<keyword evidence="2" id="KW-0813">Transport</keyword>
<gene>
    <name evidence="7" type="ORF">GPZ80_07810</name>
</gene>
<evidence type="ECO:0000256" key="4">
    <source>
        <dbReference type="ARBA" id="ARBA00022729"/>
    </source>
</evidence>
<feature type="region of interest" description="Disordered" evidence="5">
    <location>
        <begin position="125"/>
        <end position="145"/>
    </location>
</feature>
<proteinExistence type="predicted"/>
<evidence type="ECO:0000256" key="5">
    <source>
        <dbReference type="SAM" id="MobiDB-lite"/>
    </source>
</evidence>
<dbReference type="PANTHER" id="PTHR42953">
    <property type="entry name" value="HIGH-AFFINITY ZINC UPTAKE SYSTEM PROTEIN ZNUA-RELATED"/>
    <property type="match status" value="1"/>
</dbReference>
<dbReference type="Pfam" id="PF01297">
    <property type="entry name" value="ZnuA"/>
    <property type="match status" value="1"/>
</dbReference>
<sequence>MTFSPSRSVTVVVGLAALALVGLSACSTTTTPPAAEQGKVSVVTSTEVWASVVRAVGGDLVSVKSIISGSAGDPHGYEAKPADAAAFSGAKLALSNGGGYDDFFAKLADNAGGDLRKIVAVELEQKDAHAPSETKPAEPAPAEGEHDHANEHVWYDFETVHEVAEKVSEELSAIAPESKDKFAANATAFGGKLEELEKKAEAIGATKPGMKVVATEPVAGLLLAHAGLTDATPEAFVEAVEEETDPPAAAIAETEALVTGKQVAVLIYNEQTETPVTKSIKDKAAAAGIPIVTMTESLPEGVTDYLDWMTKQVDSLAGALAKA</sequence>
<dbReference type="SUPFAM" id="SSF53807">
    <property type="entry name" value="Helical backbone' metal receptor"/>
    <property type="match status" value="1"/>
</dbReference>
<reference evidence="7 8" key="1">
    <citation type="submission" date="2020-06" db="EMBL/GenBank/DDBJ databases">
        <title>Actinokineospora xiongansis sp. nov., isolated from soil of Baiyangdian.</title>
        <authorList>
            <person name="Zhang X."/>
        </authorList>
    </citation>
    <scope>NUCLEOTIDE SEQUENCE [LARGE SCALE GENOMIC DNA]</scope>
    <source>
        <strain evidence="7 8">HBU206404</strain>
    </source>
</reference>
<dbReference type="Gene3D" id="3.40.50.1980">
    <property type="entry name" value="Nitrogenase molybdenum iron protein domain"/>
    <property type="match status" value="2"/>
</dbReference>
<evidence type="ECO:0000313" key="7">
    <source>
        <dbReference type="EMBL" id="MBC6447075.1"/>
    </source>
</evidence>
<keyword evidence="8" id="KW-1185">Reference proteome</keyword>
<dbReference type="EMBL" id="JABVED010000003">
    <property type="protein sequence ID" value="MBC6447075.1"/>
    <property type="molecule type" value="Genomic_DNA"/>
</dbReference>
<comment type="subcellular location">
    <subcellularLocation>
        <location evidence="1">Cell envelope</location>
    </subcellularLocation>
</comment>